<keyword evidence="3" id="KW-1185">Reference proteome</keyword>
<dbReference type="KEGG" id="vg:55008218"/>
<evidence type="ECO:0000313" key="3">
    <source>
        <dbReference type="Proteomes" id="UP000279721"/>
    </source>
</evidence>
<dbReference type="GeneID" id="55008218"/>
<dbReference type="EMBL" id="MK105855">
    <property type="protein sequence ID" value="AZF88673.1"/>
    <property type="molecule type" value="Genomic_DNA"/>
</dbReference>
<sequence>MGAIIKPGTPRHSRIQDGITIDGEFTVINEETNDNGGQPDRNHAQDESRGEVKRIAPIQ</sequence>
<feature type="region of interest" description="Disordered" evidence="1">
    <location>
        <begin position="29"/>
        <end position="59"/>
    </location>
</feature>
<name>A0A3G8F2X0_9CAUD</name>
<dbReference type="RefSeq" id="YP_009816906.1">
    <property type="nucleotide sequence ID" value="NC_048112.1"/>
</dbReference>
<dbReference type="Proteomes" id="UP000279721">
    <property type="component" value="Segment"/>
</dbReference>
<accession>A0A3G8F2X0</accession>
<evidence type="ECO:0000313" key="2">
    <source>
        <dbReference type="EMBL" id="AZF88673.1"/>
    </source>
</evidence>
<feature type="compositionally biased region" description="Basic and acidic residues" evidence="1">
    <location>
        <begin position="40"/>
        <end position="59"/>
    </location>
</feature>
<proteinExistence type="predicted"/>
<reference evidence="3" key="1">
    <citation type="submission" date="2018-10" db="EMBL/GenBank/DDBJ databases">
        <authorList>
            <person name="Olsen N.S."/>
            <person name="Kot W."/>
            <person name="Hansen L.H."/>
        </authorList>
    </citation>
    <scope>NUCLEOTIDE SEQUENCE [LARGE SCALE GENOMIC DNA]</scope>
</reference>
<protein>
    <submittedName>
        <fullName evidence="2">Uncharacterized protein</fullName>
    </submittedName>
</protein>
<evidence type="ECO:0000256" key="1">
    <source>
        <dbReference type="SAM" id="MobiDB-lite"/>
    </source>
</evidence>
<organism evidence="2 3">
    <name type="scientific">Escherichia phage Skarpretter</name>
    <dbReference type="NCBI Taxonomy" id="2488654"/>
    <lineage>
        <taxon>Viruses</taxon>
        <taxon>Duplodnaviria</taxon>
        <taxon>Heunggongvirae</taxon>
        <taxon>Uroviricota</taxon>
        <taxon>Caudoviricetes</taxon>
        <taxon>Skarprettervirus</taxon>
        <taxon>Skarprettervirus skarpretter</taxon>
    </lineage>
</organism>